<dbReference type="Pfam" id="PF11274">
    <property type="entry name" value="DUF3074"/>
    <property type="match status" value="1"/>
</dbReference>
<dbReference type="AlphaFoldDB" id="A0A0B7N6G1"/>
<proteinExistence type="predicted"/>
<dbReference type="EMBL" id="LN728848">
    <property type="protein sequence ID" value="CEP12992.1"/>
    <property type="molecule type" value="Genomic_DNA"/>
</dbReference>
<dbReference type="InterPro" id="IPR023393">
    <property type="entry name" value="START-like_dom_sf"/>
</dbReference>
<dbReference type="PANTHER" id="PTHR40370:SF1">
    <property type="entry name" value="DUF3074 DOMAIN-CONTAINING PROTEIN"/>
    <property type="match status" value="1"/>
</dbReference>
<dbReference type="Proteomes" id="UP000054107">
    <property type="component" value="Unassembled WGS sequence"/>
</dbReference>
<dbReference type="Gene3D" id="3.30.530.20">
    <property type="match status" value="1"/>
</dbReference>
<organism evidence="2 3">
    <name type="scientific">Parasitella parasitica</name>
    <dbReference type="NCBI Taxonomy" id="35722"/>
    <lineage>
        <taxon>Eukaryota</taxon>
        <taxon>Fungi</taxon>
        <taxon>Fungi incertae sedis</taxon>
        <taxon>Mucoromycota</taxon>
        <taxon>Mucoromycotina</taxon>
        <taxon>Mucoromycetes</taxon>
        <taxon>Mucorales</taxon>
        <taxon>Mucorineae</taxon>
        <taxon>Mucoraceae</taxon>
        <taxon>Parasitella</taxon>
    </lineage>
</organism>
<protein>
    <recommendedName>
        <fullName evidence="1">DUF3074 domain-containing protein</fullName>
    </recommendedName>
</protein>
<dbReference type="InterPro" id="IPR024500">
    <property type="entry name" value="DUF3074"/>
</dbReference>
<evidence type="ECO:0000313" key="3">
    <source>
        <dbReference type="Proteomes" id="UP000054107"/>
    </source>
</evidence>
<feature type="domain" description="DUF3074" evidence="1">
    <location>
        <begin position="59"/>
        <end position="214"/>
    </location>
</feature>
<gene>
    <name evidence="2" type="primary">PARPA_07013.1 scaffold 25188</name>
</gene>
<sequence length="218" mass="25285">MIRSTITQQDLQDQDKMSTIVNELFDQVADLVKESKQWSLIYRHGEITTRKNKSNSYIQRSSRHTADQVTYDQLRSLLHLNHSLNETKYIKQLTDAILLQKVNAEADLVRLSFKTPAPCSNREFVELVATREHNRSFMVVSQPAEYHSVKKGHVRGAYKAWELVNEIENEKGEKIVEWTCIQHSSAGGLIPRFISDLFAARDFHHDVKCIINYIQENK</sequence>
<dbReference type="PANTHER" id="PTHR40370">
    <property type="entry name" value="EXPRESSED PROTEIN"/>
    <property type="match status" value="1"/>
</dbReference>
<keyword evidence="3" id="KW-1185">Reference proteome</keyword>
<evidence type="ECO:0000313" key="2">
    <source>
        <dbReference type="EMBL" id="CEP12992.1"/>
    </source>
</evidence>
<evidence type="ECO:0000259" key="1">
    <source>
        <dbReference type="Pfam" id="PF11274"/>
    </source>
</evidence>
<reference evidence="2 3" key="1">
    <citation type="submission" date="2014-09" db="EMBL/GenBank/DDBJ databases">
        <authorList>
            <person name="Ellenberger Sabrina"/>
        </authorList>
    </citation>
    <scope>NUCLEOTIDE SEQUENCE [LARGE SCALE GENOMIC DNA]</scope>
    <source>
        <strain evidence="2 3">CBS 412.66</strain>
    </source>
</reference>
<accession>A0A0B7N6G1</accession>
<dbReference type="SUPFAM" id="SSF55961">
    <property type="entry name" value="Bet v1-like"/>
    <property type="match status" value="1"/>
</dbReference>
<name>A0A0B7N6G1_9FUNG</name>
<dbReference type="OrthoDB" id="6423603at2759"/>